<proteinExistence type="predicted"/>
<dbReference type="PATRIC" id="fig|717774.3.peg.1889"/>
<evidence type="ECO:0008006" key="3">
    <source>
        <dbReference type="Google" id="ProtNLM"/>
    </source>
</evidence>
<dbReference type="STRING" id="717774.Marme_1834"/>
<dbReference type="eggNOG" id="ENOG502ZB20">
    <property type="taxonomic scope" value="Bacteria"/>
</dbReference>
<dbReference type="HOGENOM" id="CLU_135515_0_0_6"/>
<dbReference type="AlphaFoldDB" id="F2K1F9"/>
<evidence type="ECO:0000313" key="1">
    <source>
        <dbReference type="EMBL" id="ADZ91090.1"/>
    </source>
</evidence>
<protein>
    <recommendedName>
        <fullName evidence="3">Terminase small subunit</fullName>
    </recommendedName>
</protein>
<dbReference type="KEGG" id="mme:Marme_1834"/>
<reference evidence="1 2" key="1">
    <citation type="journal article" date="2012" name="Stand. Genomic Sci.">
        <title>Complete genome sequence of the melanogenic marine bacterium Marinomonas mediterranea type strain (MMB-1(T)).</title>
        <authorList>
            <person name="Lucas-Elio P."/>
            <person name="Goodwin L."/>
            <person name="Woyke T."/>
            <person name="Pitluck S."/>
            <person name="Nolan M."/>
            <person name="Kyrpides N.C."/>
            <person name="Detter J.C."/>
            <person name="Copeland A."/>
            <person name="Teshima H."/>
            <person name="Bruce D."/>
            <person name="Detter C."/>
            <person name="Tapia R."/>
            <person name="Han S."/>
            <person name="Land M.L."/>
            <person name="Ivanova N."/>
            <person name="Mikhailova N."/>
            <person name="Johnston A.W."/>
            <person name="Sanchez-Amat A."/>
        </authorList>
    </citation>
    <scope>NUCLEOTIDE SEQUENCE [LARGE SCALE GENOMIC DNA]</scope>
    <source>
        <strain evidence="2">ATCC 700492 / JCM 21426 / NBRC 103028 / MMB-1</strain>
    </source>
</reference>
<sequence length="159" mass="17669">MSSKYVFNITELAEAFSLHRDTVRKRLRKAEVSAHTVKGNTAYYHMNVAAPAIISELIVNESVINPDTMTPGERKAWFDSENARVNFEINCGELVPADEVARGYAEFAKAIVNPLDSLPDLLERKAGLNADQAEIVQKQVDSIRENMYLSVVNNGGDLE</sequence>
<name>F2K1F9_MARM1</name>
<dbReference type="InterPro" id="IPR009901">
    <property type="entry name" value="Phage_VT1-Sakai_H0025"/>
</dbReference>
<gene>
    <name evidence="1" type="ordered locus">Marme_1834</name>
</gene>
<accession>F2K1F9</accession>
<dbReference type="RefSeq" id="WP_013660995.1">
    <property type="nucleotide sequence ID" value="NC_015276.1"/>
</dbReference>
<dbReference type="EMBL" id="CP002583">
    <property type="protein sequence ID" value="ADZ91090.1"/>
    <property type="molecule type" value="Genomic_DNA"/>
</dbReference>
<dbReference type="Proteomes" id="UP000001062">
    <property type="component" value="Chromosome"/>
</dbReference>
<dbReference type="Pfam" id="PF07278">
    <property type="entry name" value="DUF1441"/>
    <property type="match status" value="1"/>
</dbReference>
<dbReference type="OrthoDB" id="6119938at2"/>
<evidence type="ECO:0000313" key="2">
    <source>
        <dbReference type="Proteomes" id="UP000001062"/>
    </source>
</evidence>
<keyword evidence="2" id="KW-1185">Reference proteome</keyword>
<organism evidence="1 2">
    <name type="scientific">Marinomonas mediterranea (strain ATCC 700492 / JCM 21426 / NBRC 103028 / MMB-1)</name>
    <dbReference type="NCBI Taxonomy" id="717774"/>
    <lineage>
        <taxon>Bacteria</taxon>
        <taxon>Pseudomonadati</taxon>
        <taxon>Pseudomonadota</taxon>
        <taxon>Gammaproteobacteria</taxon>
        <taxon>Oceanospirillales</taxon>
        <taxon>Oceanospirillaceae</taxon>
        <taxon>Marinomonas</taxon>
    </lineage>
</organism>